<proteinExistence type="predicted"/>
<dbReference type="InterPro" id="IPR011042">
    <property type="entry name" value="6-blade_b-propeller_TolB-like"/>
</dbReference>
<evidence type="ECO:0000313" key="2">
    <source>
        <dbReference type="EMBL" id="MBU3853192.1"/>
    </source>
</evidence>
<protein>
    <submittedName>
        <fullName evidence="2">6-bladed beta-propeller</fullName>
    </submittedName>
</protein>
<gene>
    <name evidence="2" type="ORF">H9789_05140</name>
</gene>
<organism evidence="2 3">
    <name type="scientific">Candidatus Paraprevotella stercoravium</name>
    <dbReference type="NCBI Taxonomy" id="2838725"/>
    <lineage>
        <taxon>Bacteria</taxon>
        <taxon>Pseudomonadati</taxon>
        <taxon>Bacteroidota</taxon>
        <taxon>Bacteroidia</taxon>
        <taxon>Bacteroidales</taxon>
        <taxon>Prevotellaceae</taxon>
        <taxon>Paraprevotella</taxon>
    </lineage>
</organism>
<evidence type="ECO:0000256" key="1">
    <source>
        <dbReference type="SAM" id="SignalP"/>
    </source>
</evidence>
<feature type="chain" id="PRO_5038409619" evidence="1">
    <location>
        <begin position="24"/>
        <end position="384"/>
    </location>
</feature>
<dbReference type="SUPFAM" id="SSF50956">
    <property type="entry name" value="Thermostable phytase (3-phytase)"/>
    <property type="match status" value="1"/>
</dbReference>
<feature type="signal peptide" evidence="1">
    <location>
        <begin position="1"/>
        <end position="23"/>
    </location>
</feature>
<dbReference type="Gene3D" id="2.120.10.30">
    <property type="entry name" value="TolB, C-terminal domain"/>
    <property type="match status" value="1"/>
</dbReference>
<dbReference type="EMBL" id="JAHLFU010000099">
    <property type="protein sequence ID" value="MBU3853192.1"/>
    <property type="molecule type" value="Genomic_DNA"/>
</dbReference>
<accession>A0A9E2P129</accession>
<keyword evidence="1" id="KW-0732">Signal</keyword>
<dbReference type="Pfam" id="PF17170">
    <property type="entry name" value="DUF5128"/>
    <property type="match status" value="1"/>
</dbReference>
<reference evidence="2" key="2">
    <citation type="submission" date="2021-04" db="EMBL/GenBank/DDBJ databases">
        <authorList>
            <person name="Gilroy R."/>
        </authorList>
    </citation>
    <scope>NUCLEOTIDE SEQUENCE</scope>
    <source>
        <strain evidence="2">G3-2149</strain>
    </source>
</reference>
<evidence type="ECO:0000313" key="3">
    <source>
        <dbReference type="Proteomes" id="UP000823865"/>
    </source>
</evidence>
<sequence>MMRKTISAISAIAVLLLSLSACGQSGSKDSVAVADKLVDLKLNDNAAADGIQAWVDSVSFVPLRITEDDSFFKQVNKCVVSDSCIFLLDYFGNSVVTAWKLDGTFLFKVGQQGGGPGEYNRITDIDVANGHIYLLDSSRSMILSYDMRGDYQKTYSYRDKLKGVNDLIVTTDSCFMLGMDVELNDENQVILTDKEFNVKNVLLTFDEQTTRGHLNIGCFKRCGSRIVYYYPVSDHLYEFTLGGELRQVYNIAYGSGLPLELRKDYQRISNAKRDGKLTYFFETPFWNGNLLLSTIYSDSKKALFCADVQRHIAMKYIYDGAKPEISLSLFNFPVYMDDDRVISALDPSLYNYLDEESKRMLGDKNGAIMQEGDVLLAIYHLKKT</sequence>
<dbReference type="PROSITE" id="PS51257">
    <property type="entry name" value="PROKAR_LIPOPROTEIN"/>
    <property type="match status" value="1"/>
</dbReference>
<name>A0A9E2P129_9BACT</name>
<dbReference type="AlphaFoldDB" id="A0A9E2P129"/>
<dbReference type="Proteomes" id="UP000823865">
    <property type="component" value="Unassembled WGS sequence"/>
</dbReference>
<reference evidence="2" key="1">
    <citation type="journal article" date="2021" name="PeerJ">
        <title>Extensive microbial diversity within the chicken gut microbiome revealed by metagenomics and culture.</title>
        <authorList>
            <person name="Gilroy R."/>
            <person name="Ravi A."/>
            <person name="Getino M."/>
            <person name="Pursley I."/>
            <person name="Horton D.L."/>
            <person name="Alikhan N.F."/>
            <person name="Baker D."/>
            <person name="Gharbi K."/>
            <person name="Hall N."/>
            <person name="Watson M."/>
            <person name="Adriaenssens E.M."/>
            <person name="Foster-Nyarko E."/>
            <person name="Jarju S."/>
            <person name="Secka A."/>
            <person name="Antonio M."/>
            <person name="Oren A."/>
            <person name="Chaudhuri R.R."/>
            <person name="La Ragione R."/>
            <person name="Hildebrand F."/>
            <person name="Pallen M.J."/>
        </authorList>
    </citation>
    <scope>NUCLEOTIDE SEQUENCE</scope>
    <source>
        <strain evidence="2">G3-2149</strain>
    </source>
</reference>
<comment type="caution">
    <text evidence="2">The sequence shown here is derived from an EMBL/GenBank/DDBJ whole genome shotgun (WGS) entry which is preliminary data.</text>
</comment>